<evidence type="ECO:0000313" key="2">
    <source>
        <dbReference type="EMBL" id="MEQ2203700.1"/>
    </source>
</evidence>
<comment type="caution">
    <text evidence="2">The sequence shown here is derived from an EMBL/GenBank/DDBJ whole genome shotgun (WGS) entry which is preliminary data.</text>
</comment>
<sequence>MNRSHGSTLAKSNLKRSYKNPNAPLKAKRFVSTGRTKCNEVSKSLVSGVAFPKQVSRPPYLPKLVRGSIWPSGSPGCRRYAHRLEKQGRDIKEMLVCKRKDSGEVKRKRDGLTLAGSSYRGPFQVDQPAAFNPSSPPSPPRFWVERNTPRWLRLLMRSGIAR</sequence>
<dbReference type="EMBL" id="JAHRIN010034852">
    <property type="protein sequence ID" value="MEQ2203700.1"/>
    <property type="molecule type" value="Genomic_DNA"/>
</dbReference>
<proteinExistence type="predicted"/>
<keyword evidence="3" id="KW-1185">Reference proteome</keyword>
<accession>A0ABV0R6F0</accession>
<organism evidence="2 3">
    <name type="scientific">Xenoophorus captivus</name>
    <dbReference type="NCBI Taxonomy" id="1517983"/>
    <lineage>
        <taxon>Eukaryota</taxon>
        <taxon>Metazoa</taxon>
        <taxon>Chordata</taxon>
        <taxon>Craniata</taxon>
        <taxon>Vertebrata</taxon>
        <taxon>Euteleostomi</taxon>
        <taxon>Actinopterygii</taxon>
        <taxon>Neopterygii</taxon>
        <taxon>Teleostei</taxon>
        <taxon>Neoteleostei</taxon>
        <taxon>Acanthomorphata</taxon>
        <taxon>Ovalentaria</taxon>
        <taxon>Atherinomorphae</taxon>
        <taxon>Cyprinodontiformes</taxon>
        <taxon>Goodeidae</taxon>
        <taxon>Xenoophorus</taxon>
    </lineage>
</organism>
<evidence type="ECO:0000313" key="3">
    <source>
        <dbReference type="Proteomes" id="UP001434883"/>
    </source>
</evidence>
<protein>
    <submittedName>
        <fullName evidence="2">Uncharacterized protein</fullName>
    </submittedName>
</protein>
<evidence type="ECO:0000256" key="1">
    <source>
        <dbReference type="SAM" id="MobiDB-lite"/>
    </source>
</evidence>
<name>A0ABV0R6F0_9TELE</name>
<gene>
    <name evidence="2" type="ORF">XENOCAPTIV_002415</name>
</gene>
<reference evidence="2 3" key="1">
    <citation type="submission" date="2021-06" db="EMBL/GenBank/DDBJ databases">
        <authorList>
            <person name="Palmer J.M."/>
        </authorList>
    </citation>
    <scope>NUCLEOTIDE SEQUENCE [LARGE SCALE GENOMIC DNA]</scope>
    <source>
        <strain evidence="2 3">XC_2019</strain>
        <tissue evidence="2">Muscle</tissue>
    </source>
</reference>
<feature type="region of interest" description="Disordered" evidence="1">
    <location>
        <begin position="1"/>
        <end position="27"/>
    </location>
</feature>
<dbReference type="Proteomes" id="UP001434883">
    <property type="component" value="Unassembled WGS sequence"/>
</dbReference>
<feature type="compositionally biased region" description="Polar residues" evidence="1">
    <location>
        <begin position="1"/>
        <end position="11"/>
    </location>
</feature>